<dbReference type="InterPro" id="IPR036514">
    <property type="entry name" value="SGNH_hydro_sf"/>
</dbReference>
<keyword evidence="3" id="KW-1185">Reference proteome</keyword>
<dbReference type="Proteomes" id="UP000185003">
    <property type="component" value="Unassembled WGS sequence"/>
</dbReference>
<organism evidence="2 3">
    <name type="scientific">Chitinophaga niabensis</name>
    <dbReference type="NCBI Taxonomy" id="536979"/>
    <lineage>
        <taxon>Bacteria</taxon>
        <taxon>Pseudomonadati</taxon>
        <taxon>Bacteroidota</taxon>
        <taxon>Chitinophagia</taxon>
        <taxon>Chitinophagales</taxon>
        <taxon>Chitinophagaceae</taxon>
        <taxon>Chitinophaga</taxon>
    </lineage>
</organism>
<name>A0A1N6F545_9BACT</name>
<dbReference type="EMBL" id="FSRA01000001">
    <property type="protein sequence ID" value="SIN90403.1"/>
    <property type="molecule type" value="Genomic_DNA"/>
</dbReference>
<dbReference type="SUPFAM" id="SSF52266">
    <property type="entry name" value="SGNH hydrolase"/>
    <property type="match status" value="2"/>
</dbReference>
<dbReference type="Gene3D" id="3.40.50.1110">
    <property type="entry name" value="SGNH hydrolase"/>
    <property type="match status" value="1"/>
</dbReference>
<accession>A0A1N6F545</accession>
<dbReference type="RefSeq" id="WP_074239118.1">
    <property type="nucleotide sequence ID" value="NZ_FSRA01000001.1"/>
</dbReference>
<dbReference type="Pfam" id="PF13472">
    <property type="entry name" value="Lipase_GDSL_2"/>
    <property type="match status" value="1"/>
</dbReference>
<sequence length="234" mass="25979">MHRRVFLSTSLMATIAMTLRASYNDPLVINAGVGGNNTDDLLKRIDKDCLAHKPALTVLMAGTNDMNSRKYIPLEQYRKNMATLIEKIQASKSKVLLMTILPFYEPYLLTRHDPAFYGTDGPAKRRAAVNETIKSLAAAYKTELLDLGILFEKVGKVGLDKDSLIQNEANSQKTDGIHPTPNGYRFIGLAVYEHILLQKLPQSRIVCFGDSITNGDGSVTKESYPAYLNKLLQS</sequence>
<evidence type="ECO:0000313" key="2">
    <source>
        <dbReference type="EMBL" id="SIN90403.1"/>
    </source>
</evidence>
<proteinExistence type="predicted"/>
<dbReference type="GO" id="GO:0004622">
    <property type="term" value="F:phosphatidylcholine lysophospholipase activity"/>
    <property type="evidence" value="ECO:0007669"/>
    <property type="project" value="TreeGrafter"/>
</dbReference>
<reference evidence="2 3" key="1">
    <citation type="submission" date="2016-11" db="EMBL/GenBank/DDBJ databases">
        <authorList>
            <person name="Jaros S."/>
            <person name="Januszkiewicz K."/>
            <person name="Wedrychowicz H."/>
        </authorList>
    </citation>
    <scope>NUCLEOTIDE SEQUENCE [LARGE SCALE GENOMIC DNA]</scope>
    <source>
        <strain evidence="2 3">DSM 24787</strain>
    </source>
</reference>
<evidence type="ECO:0000259" key="1">
    <source>
        <dbReference type="Pfam" id="PF13472"/>
    </source>
</evidence>
<dbReference type="STRING" id="536979.SAMN04488055_2023"/>
<dbReference type="PANTHER" id="PTHR30383">
    <property type="entry name" value="THIOESTERASE 1/PROTEASE 1/LYSOPHOSPHOLIPASE L1"/>
    <property type="match status" value="1"/>
</dbReference>
<dbReference type="AlphaFoldDB" id="A0A1N6F545"/>
<dbReference type="PANTHER" id="PTHR30383:SF5">
    <property type="entry name" value="SGNH HYDROLASE-TYPE ESTERASE DOMAIN-CONTAINING PROTEIN"/>
    <property type="match status" value="1"/>
</dbReference>
<keyword evidence="2" id="KW-0378">Hydrolase</keyword>
<gene>
    <name evidence="2" type="ORF">SAMN04488055_2023</name>
</gene>
<dbReference type="InterPro" id="IPR051532">
    <property type="entry name" value="Ester_Hydrolysis_Enzymes"/>
</dbReference>
<feature type="domain" description="SGNH hydrolase-type esterase" evidence="1">
    <location>
        <begin position="16"/>
        <end position="185"/>
    </location>
</feature>
<evidence type="ECO:0000313" key="3">
    <source>
        <dbReference type="Proteomes" id="UP000185003"/>
    </source>
</evidence>
<dbReference type="InterPro" id="IPR013830">
    <property type="entry name" value="SGNH_hydro"/>
</dbReference>
<protein>
    <submittedName>
        <fullName evidence="2">GDSL-like Lipase/Acylhydrolase family protein</fullName>
    </submittedName>
</protein>
<dbReference type="OrthoDB" id="9794725at2"/>